<evidence type="ECO:0000313" key="7">
    <source>
        <dbReference type="EMBL" id="KAJ4851002.1"/>
    </source>
</evidence>
<dbReference type="PROSITE" id="PS50263">
    <property type="entry name" value="CN_HYDROLASE"/>
    <property type="match status" value="1"/>
</dbReference>
<dbReference type="GO" id="GO:0050152">
    <property type="term" value="F:omega-amidase activity"/>
    <property type="evidence" value="ECO:0007669"/>
    <property type="project" value="TreeGrafter"/>
</dbReference>
<reference evidence="7" key="1">
    <citation type="submission" date="2022-02" db="EMBL/GenBank/DDBJ databases">
        <authorList>
            <person name="Henning P.M."/>
            <person name="McCubbin A.G."/>
            <person name="Shore J.S."/>
        </authorList>
    </citation>
    <scope>NUCLEOTIDE SEQUENCE</scope>
    <source>
        <strain evidence="7">F60SS</strain>
        <tissue evidence="7">Leaves</tissue>
    </source>
</reference>
<dbReference type="PROSITE" id="PS50890">
    <property type="entry name" value="PUA"/>
    <property type="match status" value="1"/>
</dbReference>
<gene>
    <name evidence="7" type="ORF">Tsubulata_033564</name>
</gene>
<dbReference type="InterPro" id="IPR003010">
    <property type="entry name" value="C-N_Hydrolase"/>
</dbReference>
<dbReference type="SUPFAM" id="SSF56317">
    <property type="entry name" value="Carbon-nitrogen hydrolase"/>
    <property type="match status" value="1"/>
</dbReference>
<evidence type="ECO:0000313" key="8">
    <source>
        <dbReference type="Proteomes" id="UP001141552"/>
    </source>
</evidence>
<feature type="non-terminal residue" evidence="7">
    <location>
        <position position="359"/>
    </location>
</feature>
<dbReference type="Gene3D" id="2.30.130.10">
    <property type="entry name" value="PUA domain"/>
    <property type="match status" value="1"/>
</dbReference>
<dbReference type="InterPro" id="IPR005155">
    <property type="entry name" value="UPF0113_PUA"/>
</dbReference>
<dbReference type="Proteomes" id="UP001141552">
    <property type="component" value="Unassembled WGS sequence"/>
</dbReference>
<evidence type="ECO:0000256" key="2">
    <source>
        <dbReference type="ARBA" id="ARBA00009895"/>
    </source>
</evidence>
<evidence type="ECO:0000256" key="3">
    <source>
        <dbReference type="ARBA" id="ARBA00022517"/>
    </source>
</evidence>
<comment type="similarity">
    <text evidence="2">Belongs to the NIP7 family.</text>
</comment>
<proteinExistence type="inferred from homology"/>
<dbReference type="GO" id="GO:0005739">
    <property type="term" value="C:mitochondrion"/>
    <property type="evidence" value="ECO:0007669"/>
    <property type="project" value="TreeGrafter"/>
</dbReference>
<dbReference type="InterPro" id="IPR036974">
    <property type="entry name" value="PUA_sf"/>
</dbReference>
<evidence type="ECO:0000259" key="6">
    <source>
        <dbReference type="PROSITE" id="PS50263"/>
    </source>
</evidence>
<keyword evidence="3" id="KW-0690">Ribosome biogenesis</keyword>
<evidence type="ECO:0000256" key="4">
    <source>
        <dbReference type="ARBA" id="ARBA00022884"/>
    </source>
</evidence>
<comment type="subcellular location">
    <subcellularLocation>
        <location evidence="1">Nucleus</location>
        <location evidence="1">Nucleolus</location>
    </subcellularLocation>
</comment>
<dbReference type="FunFam" id="3.10.450.220:FF:000001">
    <property type="entry name" value="60S ribosome subunit biogenesis protein NIP7 homolog"/>
    <property type="match status" value="1"/>
</dbReference>
<dbReference type="EMBL" id="JAKUCV010000163">
    <property type="protein sequence ID" value="KAJ4851002.1"/>
    <property type="molecule type" value="Genomic_DNA"/>
</dbReference>
<comment type="caution">
    <text evidence="7">The sequence shown here is derived from an EMBL/GenBank/DDBJ whole genome shotgun (WGS) entry which is preliminary data.</text>
</comment>
<dbReference type="Gene3D" id="3.10.450.220">
    <property type="match status" value="1"/>
</dbReference>
<accession>A0A9Q0GLC7</accession>
<dbReference type="AlphaFoldDB" id="A0A9Q0GLC7"/>
<dbReference type="PANTHER" id="PTHR23088:SF53">
    <property type="entry name" value="OS06G0206000 PROTEIN"/>
    <property type="match status" value="1"/>
</dbReference>
<dbReference type="GO" id="GO:0005730">
    <property type="term" value="C:nucleolus"/>
    <property type="evidence" value="ECO:0007669"/>
    <property type="project" value="UniProtKB-SubCell"/>
</dbReference>
<dbReference type="InterPro" id="IPR036526">
    <property type="entry name" value="C-N_Hydrolase_sf"/>
</dbReference>
<keyword evidence="5" id="KW-0539">Nucleus</keyword>
<keyword evidence="4" id="KW-0694">RNA-binding</keyword>
<dbReference type="Pfam" id="PF17833">
    <property type="entry name" value="pre-PUA_NIP7"/>
    <property type="match status" value="1"/>
</dbReference>
<dbReference type="OrthoDB" id="27490at2759"/>
<dbReference type="SUPFAM" id="SSF88697">
    <property type="entry name" value="PUA domain-like"/>
    <property type="match status" value="1"/>
</dbReference>
<dbReference type="GO" id="GO:0042254">
    <property type="term" value="P:ribosome biogenesis"/>
    <property type="evidence" value="ECO:0007669"/>
    <property type="project" value="UniProtKB-KW"/>
</dbReference>
<dbReference type="GO" id="GO:0006541">
    <property type="term" value="P:glutamine metabolic process"/>
    <property type="evidence" value="ECO:0007669"/>
    <property type="project" value="TreeGrafter"/>
</dbReference>
<dbReference type="GO" id="GO:0003723">
    <property type="term" value="F:RNA binding"/>
    <property type="evidence" value="ECO:0007669"/>
    <property type="project" value="UniProtKB-KW"/>
</dbReference>
<dbReference type="Pfam" id="PF00795">
    <property type="entry name" value="CN_hydrolase"/>
    <property type="match status" value="1"/>
</dbReference>
<dbReference type="SUPFAM" id="SSF88802">
    <property type="entry name" value="Pre-PUA domain"/>
    <property type="match status" value="1"/>
</dbReference>
<dbReference type="GO" id="GO:0006528">
    <property type="term" value="P:asparagine metabolic process"/>
    <property type="evidence" value="ECO:0007669"/>
    <property type="project" value="TreeGrafter"/>
</dbReference>
<organism evidence="7 8">
    <name type="scientific">Turnera subulata</name>
    <dbReference type="NCBI Taxonomy" id="218843"/>
    <lineage>
        <taxon>Eukaryota</taxon>
        <taxon>Viridiplantae</taxon>
        <taxon>Streptophyta</taxon>
        <taxon>Embryophyta</taxon>
        <taxon>Tracheophyta</taxon>
        <taxon>Spermatophyta</taxon>
        <taxon>Magnoliopsida</taxon>
        <taxon>eudicotyledons</taxon>
        <taxon>Gunneridae</taxon>
        <taxon>Pentapetalae</taxon>
        <taxon>rosids</taxon>
        <taxon>fabids</taxon>
        <taxon>Malpighiales</taxon>
        <taxon>Passifloraceae</taxon>
        <taxon>Turnera</taxon>
    </lineage>
</organism>
<dbReference type="InterPro" id="IPR055359">
    <property type="entry name" value="Nip7_N_euk"/>
</dbReference>
<evidence type="ECO:0000256" key="1">
    <source>
        <dbReference type="ARBA" id="ARBA00004604"/>
    </source>
</evidence>
<dbReference type="GO" id="GO:0006107">
    <property type="term" value="P:oxaloacetate metabolic process"/>
    <property type="evidence" value="ECO:0007669"/>
    <property type="project" value="TreeGrafter"/>
</dbReference>
<dbReference type="PANTHER" id="PTHR23088">
    <property type="entry name" value="NITRILASE-RELATED"/>
    <property type="match status" value="1"/>
</dbReference>
<sequence>MKSVFNKLFLFTGNNLKNIVENPSHEGPDPNPGRYCFRLHKNRVFYVSESLVKRATNIARKDLVGLGTCIGKFTHGGKFILTIQCLNLLASNAKHKVWLKPTSEMSFLYGNHVLKGGLGRITDGIAKNDGVVVFSMSDVPLGFGVAARSTQECRKLDPNGIVVHHQADIGESTITKYKIGLCQLRVNSDKNWNIIHARNAIKVAADQGARLVVLPKMWNCPYSSDYFPEFSENFDDVDASPSFSMLAEAASCHGITLVGGSVPERSNNRLYNTTCVFGSDGRLKAKHRKIHLFDIDVTGDFYFKESDTFIAGDNPTIVDTGAHLICYPGAFNMSTGELLWELFGEMIATSGFEETILIA</sequence>
<evidence type="ECO:0000256" key="5">
    <source>
        <dbReference type="ARBA" id="ARBA00023242"/>
    </source>
</evidence>
<dbReference type="CDD" id="cd21151">
    <property type="entry name" value="PUA_Nip7-like"/>
    <property type="match status" value="1"/>
</dbReference>
<feature type="domain" description="CN hydrolase" evidence="6">
    <location>
        <begin position="177"/>
        <end position="359"/>
    </location>
</feature>
<dbReference type="InterPro" id="IPR002478">
    <property type="entry name" value="PUA"/>
</dbReference>
<keyword evidence="8" id="KW-1185">Reference proteome</keyword>
<dbReference type="CDD" id="cd21146">
    <property type="entry name" value="Nip7_N_euk"/>
    <property type="match status" value="1"/>
</dbReference>
<dbReference type="FunFam" id="2.30.130.10:FF:000002">
    <property type="entry name" value="60S ribosome subunit biogenesis protein NIP7 homolog"/>
    <property type="match status" value="1"/>
</dbReference>
<dbReference type="InterPro" id="IPR040598">
    <property type="entry name" value="NIP7_N"/>
</dbReference>
<dbReference type="Gene3D" id="3.60.110.10">
    <property type="entry name" value="Carbon-nitrogen hydrolase"/>
    <property type="match status" value="1"/>
</dbReference>
<reference evidence="7" key="2">
    <citation type="journal article" date="2023" name="Plants (Basel)">
        <title>Annotation of the Turnera subulata (Passifloraceae) Draft Genome Reveals the S-Locus Evolved after the Divergence of Turneroideae from Passifloroideae in a Stepwise Manner.</title>
        <authorList>
            <person name="Henning P.M."/>
            <person name="Roalson E.H."/>
            <person name="Mir W."/>
            <person name="McCubbin A.G."/>
            <person name="Shore J.S."/>
        </authorList>
    </citation>
    <scope>NUCLEOTIDE SEQUENCE</scope>
    <source>
        <strain evidence="7">F60SS</strain>
    </source>
</reference>
<dbReference type="Pfam" id="PF03657">
    <property type="entry name" value="UPF0113"/>
    <property type="match status" value="1"/>
</dbReference>
<dbReference type="SMART" id="SM00359">
    <property type="entry name" value="PUA"/>
    <property type="match status" value="1"/>
</dbReference>
<name>A0A9Q0GLC7_9ROSI</name>
<protein>
    <recommendedName>
        <fullName evidence="6">CN hydrolase domain-containing protein</fullName>
    </recommendedName>
</protein>
<dbReference type="InterPro" id="IPR015947">
    <property type="entry name" value="PUA-like_sf"/>
</dbReference>